<sequence>MPSQQQRTPVRTARRTQEQRRTETRAALLGAAAQLVVESGVRAVTLARVGERAGYSRGIVTHHFGSKQALLDALAKSSQSGFVPSVGDMPPGLERLILLIEGYVSELGRDGITGRAFLLLWAEAATAPELSESFRERDEAFRADLRDDVTVGIADGTIRAETDPQDVAVAVLGQLRGIGMQRLLAPDAVDTQRLSRTVAQQWRRALSA</sequence>
<dbReference type="InterPro" id="IPR036271">
    <property type="entry name" value="Tet_transcr_reg_TetR-rel_C_sf"/>
</dbReference>
<evidence type="ECO:0000256" key="5">
    <source>
        <dbReference type="PROSITE-ProRule" id="PRU00335"/>
    </source>
</evidence>
<feature type="domain" description="HTH tetR-type" evidence="7">
    <location>
        <begin position="22"/>
        <end position="82"/>
    </location>
</feature>
<dbReference type="PANTHER" id="PTHR30055">
    <property type="entry name" value="HTH-TYPE TRANSCRIPTIONAL REGULATOR RUTR"/>
    <property type="match status" value="1"/>
</dbReference>
<dbReference type="SUPFAM" id="SSF46689">
    <property type="entry name" value="Homeodomain-like"/>
    <property type="match status" value="1"/>
</dbReference>
<evidence type="ECO:0000313" key="9">
    <source>
        <dbReference type="Proteomes" id="UP001597417"/>
    </source>
</evidence>
<evidence type="ECO:0000313" key="8">
    <source>
        <dbReference type="EMBL" id="MFD2419511.1"/>
    </source>
</evidence>
<dbReference type="InterPro" id="IPR050109">
    <property type="entry name" value="HTH-type_TetR-like_transc_reg"/>
</dbReference>
<evidence type="ECO:0000259" key="7">
    <source>
        <dbReference type="PROSITE" id="PS50977"/>
    </source>
</evidence>
<dbReference type="Pfam" id="PF00440">
    <property type="entry name" value="TetR_N"/>
    <property type="match status" value="1"/>
</dbReference>
<dbReference type="PRINTS" id="PR00455">
    <property type="entry name" value="HTHTETR"/>
</dbReference>
<keyword evidence="2" id="KW-0805">Transcription regulation</keyword>
<dbReference type="Gene3D" id="1.10.357.10">
    <property type="entry name" value="Tetracycline Repressor, domain 2"/>
    <property type="match status" value="1"/>
</dbReference>
<organism evidence="8 9">
    <name type="scientific">Amycolatopsis pigmentata</name>
    <dbReference type="NCBI Taxonomy" id="450801"/>
    <lineage>
        <taxon>Bacteria</taxon>
        <taxon>Bacillati</taxon>
        <taxon>Actinomycetota</taxon>
        <taxon>Actinomycetes</taxon>
        <taxon>Pseudonocardiales</taxon>
        <taxon>Pseudonocardiaceae</taxon>
        <taxon>Amycolatopsis</taxon>
    </lineage>
</organism>
<feature type="DNA-binding region" description="H-T-H motif" evidence="5">
    <location>
        <begin position="45"/>
        <end position="64"/>
    </location>
</feature>
<evidence type="ECO:0000256" key="1">
    <source>
        <dbReference type="ARBA" id="ARBA00022491"/>
    </source>
</evidence>
<dbReference type="PANTHER" id="PTHR30055:SF234">
    <property type="entry name" value="HTH-TYPE TRANSCRIPTIONAL REGULATOR BETI"/>
    <property type="match status" value="1"/>
</dbReference>
<dbReference type="RefSeq" id="WP_378267495.1">
    <property type="nucleotide sequence ID" value="NZ_JBHUKR010000011.1"/>
</dbReference>
<protein>
    <submittedName>
        <fullName evidence="8">TetR/AcrR family transcriptional regulator</fullName>
    </submittedName>
</protein>
<name>A0ABW5G3H6_9PSEU</name>
<dbReference type="InterPro" id="IPR039538">
    <property type="entry name" value="BetI_C"/>
</dbReference>
<evidence type="ECO:0000256" key="4">
    <source>
        <dbReference type="ARBA" id="ARBA00023163"/>
    </source>
</evidence>
<keyword evidence="1" id="KW-0678">Repressor</keyword>
<dbReference type="Proteomes" id="UP001597417">
    <property type="component" value="Unassembled WGS sequence"/>
</dbReference>
<comment type="caution">
    <text evidence="8">The sequence shown here is derived from an EMBL/GenBank/DDBJ whole genome shotgun (WGS) entry which is preliminary data.</text>
</comment>
<keyword evidence="4" id="KW-0804">Transcription</keyword>
<evidence type="ECO:0000256" key="2">
    <source>
        <dbReference type="ARBA" id="ARBA00023015"/>
    </source>
</evidence>
<proteinExistence type="predicted"/>
<accession>A0ABW5G3H6</accession>
<dbReference type="PROSITE" id="PS50977">
    <property type="entry name" value="HTH_TETR_2"/>
    <property type="match status" value="1"/>
</dbReference>
<dbReference type="InterPro" id="IPR009057">
    <property type="entry name" value="Homeodomain-like_sf"/>
</dbReference>
<gene>
    <name evidence="8" type="ORF">ACFSXZ_24585</name>
</gene>
<dbReference type="InterPro" id="IPR001647">
    <property type="entry name" value="HTH_TetR"/>
</dbReference>
<feature type="region of interest" description="Disordered" evidence="6">
    <location>
        <begin position="1"/>
        <end position="21"/>
    </location>
</feature>
<evidence type="ECO:0000256" key="3">
    <source>
        <dbReference type="ARBA" id="ARBA00023125"/>
    </source>
</evidence>
<reference evidence="9" key="1">
    <citation type="journal article" date="2019" name="Int. J. Syst. Evol. Microbiol.">
        <title>The Global Catalogue of Microorganisms (GCM) 10K type strain sequencing project: providing services to taxonomists for standard genome sequencing and annotation.</title>
        <authorList>
            <consortium name="The Broad Institute Genomics Platform"/>
            <consortium name="The Broad Institute Genome Sequencing Center for Infectious Disease"/>
            <person name="Wu L."/>
            <person name="Ma J."/>
        </authorList>
    </citation>
    <scope>NUCLEOTIDE SEQUENCE [LARGE SCALE GENOMIC DNA]</scope>
    <source>
        <strain evidence="9">CGMCC 4.7645</strain>
    </source>
</reference>
<keyword evidence="3 5" id="KW-0238">DNA-binding</keyword>
<evidence type="ECO:0000256" key="6">
    <source>
        <dbReference type="SAM" id="MobiDB-lite"/>
    </source>
</evidence>
<dbReference type="EMBL" id="JBHUKR010000011">
    <property type="protein sequence ID" value="MFD2419511.1"/>
    <property type="molecule type" value="Genomic_DNA"/>
</dbReference>
<dbReference type="SUPFAM" id="SSF48498">
    <property type="entry name" value="Tetracyclin repressor-like, C-terminal domain"/>
    <property type="match status" value="1"/>
</dbReference>
<keyword evidence="9" id="KW-1185">Reference proteome</keyword>
<dbReference type="Pfam" id="PF13977">
    <property type="entry name" value="TetR_C_6"/>
    <property type="match status" value="1"/>
</dbReference>